<proteinExistence type="predicted"/>
<dbReference type="EMBL" id="WJXA01000011">
    <property type="protein sequence ID" value="KAF7128104.1"/>
    <property type="molecule type" value="Genomic_DNA"/>
</dbReference>
<accession>A0A834GCH7</accession>
<organism evidence="1 2">
    <name type="scientific">Rhododendron simsii</name>
    <name type="common">Sims's rhododendron</name>
    <dbReference type="NCBI Taxonomy" id="118357"/>
    <lineage>
        <taxon>Eukaryota</taxon>
        <taxon>Viridiplantae</taxon>
        <taxon>Streptophyta</taxon>
        <taxon>Embryophyta</taxon>
        <taxon>Tracheophyta</taxon>
        <taxon>Spermatophyta</taxon>
        <taxon>Magnoliopsida</taxon>
        <taxon>eudicotyledons</taxon>
        <taxon>Gunneridae</taxon>
        <taxon>Pentapetalae</taxon>
        <taxon>asterids</taxon>
        <taxon>Ericales</taxon>
        <taxon>Ericaceae</taxon>
        <taxon>Ericoideae</taxon>
        <taxon>Rhodoreae</taxon>
        <taxon>Rhododendron</taxon>
    </lineage>
</organism>
<gene>
    <name evidence="1" type="ORF">RHSIM_Rhsim11G0020800</name>
</gene>
<keyword evidence="2" id="KW-1185">Reference proteome</keyword>
<protein>
    <submittedName>
        <fullName evidence="1">Uncharacterized protein</fullName>
    </submittedName>
</protein>
<evidence type="ECO:0000313" key="1">
    <source>
        <dbReference type="EMBL" id="KAF7128104.1"/>
    </source>
</evidence>
<evidence type="ECO:0000313" key="2">
    <source>
        <dbReference type="Proteomes" id="UP000626092"/>
    </source>
</evidence>
<dbReference type="Proteomes" id="UP000626092">
    <property type="component" value="Unassembled WGS sequence"/>
</dbReference>
<reference evidence="1" key="1">
    <citation type="submission" date="2019-11" db="EMBL/GenBank/DDBJ databases">
        <authorList>
            <person name="Liu Y."/>
            <person name="Hou J."/>
            <person name="Li T.-Q."/>
            <person name="Guan C.-H."/>
            <person name="Wu X."/>
            <person name="Wu H.-Z."/>
            <person name="Ling F."/>
            <person name="Zhang R."/>
            <person name="Shi X.-G."/>
            <person name="Ren J.-P."/>
            <person name="Chen E.-F."/>
            <person name="Sun J.-M."/>
        </authorList>
    </citation>
    <scope>NUCLEOTIDE SEQUENCE</scope>
    <source>
        <strain evidence="1">Adult_tree_wgs_1</strain>
        <tissue evidence="1">Leaves</tissue>
    </source>
</reference>
<name>A0A834GCH7_RHOSS</name>
<dbReference type="AlphaFoldDB" id="A0A834GCH7"/>
<sequence>MGQVEATGGTEVAADGFGSGPAPIYCTASVISVDGSRRSEETPGIRGFLAGGNFDRLLHDFFLCFPLSASSAAVAHRVSCWKIELCWDEKNVCMVPVPIEASSHRGLLESLALSTVMYKCLALHACILCARNKS</sequence>
<comment type="caution">
    <text evidence="1">The sequence shown here is derived from an EMBL/GenBank/DDBJ whole genome shotgun (WGS) entry which is preliminary data.</text>
</comment>